<protein>
    <submittedName>
        <fullName evidence="1">Uncharacterized protein</fullName>
    </submittedName>
</protein>
<dbReference type="OrthoDB" id="4578635at2"/>
<accession>A0A4Q0SXA4</accession>
<evidence type="ECO:0000313" key="2">
    <source>
        <dbReference type="Proteomes" id="UP000289437"/>
    </source>
</evidence>
<dbReference type="Proteomes" id="UP000289437">
    <property type="component" value="Unassembled WGS sequence"/>
</dbReference>
<dbReference type="EMBL" id="RDSM01000007">
    <property type="protein sequence ID" value="RXH53781.1"/>
    <property type="molecule type" value="Genomic_DNA"/>
</dbReference>
<keyword evidence="2" id="KW-1185">Reference proteome</keyword>
<organism evidence="1 2">
    <name type="scientific">Granulicella sibirica</name>
    <dbReference type="NCBI Taxonomy" id="2479048"/>
    <lineage>
        <taxon>Bacteria</taxon>
        <taxon>Pseudomonadati</taxon>
        <taxon>Acidobacteriota</taxon>
        <taxon>Terriglobia</taxon>
        <taxon>Terriglobales</taxon>
        <taxon>Acidobacteriaceae</taxon>
        <taxon>Granulicella</taxon>
    </lineage>
</organism>
<reference evidence="1 2" key="1">
    <citation type="submission" date="2018-11" db="EMBL/GenBank/DDBJ databases">
        <authorList>
            <person name="Mardanov A.V."/>
            <person name="Ravin N.V."/>
            <person name="Dedysh S.N."/>
        </authorList>
    </citation>
    <scope>NUCLEOTIDE SEQUENCE [LARGE SCALE GENOMIC DNA]</scope>
    <source>
        <strain evidence="1 2">AF10</strain>
    </source>
</reference>
<evidence type="ECO:0000313" key="1">
    <source>
        <dbReference type="EMBL" id="RXH53781.1"/>
    </source>
</evidence>
<reference evidence="2" key="2">
    <citation type="submission" date="2019-02" db="EMBL/GenBank/DDBJ databases">
        <title>Granulicella sibirica sp. nov., a psychrotolerant acidobacterium isolated from an organic soil layer in forested tundra, West Siberia.</title>
        <authorList>
            <person name="Oshkin I.Y."/>
            <person name="Kulichevskaya I.S."/>
            <person name="Rijpstra W.I.C."/>
            <person name="Sinninghe Damste J.S."/>
            <person name="Rakitin A.L."/>
            <person name="Ravin N.V."/>
            <person name="Dedysh S.N."/>
        </authorList>
    </citation>
    <scope>NUCLEOTIDE SEQUENCE [LARGE SCALE GENOMIC DNA]</scope>
    <source>
        <strain evidence="2">AF10</strain>
    </source>
</reference>
<name>A0A4Q0SXA4_9BACT</name>
<comment type="caution">
    <text evidence="1">The sequence shown here is derived from an EMBL/GenBank/DDBJ whole genome shotgun (WGS) entry which is preliminary data.</text>
</comment>
<dbReference type="AlphaFoldDB" id="A0A4Q0SXA4"/>
<dbReference type="RefSeq" id="WP_128915690.1">
    <property type="nucleotide sequence ID" value="NZ_RDSM01000007.1"/>
</dbReference>
<sequence>MTQLQAVTEIEAHTILARELTGSEACDQIAEDCALLRSCAWALTDGVHPVHILRLLNLASTLHLARDASRGQLKEALQALSECGDLAELSNGQWLPAPTREVLLGTTDDMRLLVGGFPTSLLTAERATQIEHIGPYRRVRGDALSKELELPQQSLKSWMSHAPDDLREWTQSTLPGNYERHCPTGRSIEIYAPELSPGSTPQMFRWVDRIDKLSGIYLSREELPFGGKRHYAVKIGKGQISGIRTMPPIDLRRLMYGLDLLAEKSVTVEEISGLAETSVVLKSVLPQAEQRLFAALGQLDVPEGKYYPQTWTFHQEHAVEIKKRLATLGVSTFARTHR</sequence>
<gene>
    <name evidence="1" type="ORF">GRAN_5119</name>
</gene>
<proteinExistence type="predicted"/>